<dbReference type="SUPFAM" id="SSF57716">
    <property type="entry name" value="Glucocorticoid receptor-like (DNA-binding domain)"/>
    <property type="match status" value="1"/>
</dbReference>
<dbReference type="EnsemblMetazoa" id="AMAM003858-RA">
    <property type="protein sequence ID" value="AMAM003858-PA"/>
    <property type="gene ID" value="AMAM003858"/>
</dbReference>
<dbReference type="Proteomes" id="UP000075901">
    <property type="component" value="Unassembled WGS sequence"/>
</dbReference>
<keyword evidence="5" id="KW-1185">Reference proteome</keyword>
<keyword evidence="1" id="KW-0863">Zinc-finger</keyword>
<dbReference type="VEuPathDB" id="VectorBase:AMAM003858"/>
<feature type="binding site" evidence="1">
    <location>
        <position position="100"/>
    </location>
    <ligand>
        <name>Zn(2+)</name>
        <dbReference type="ChEBI" id="CHEBI:29105"/>
    </ligand>
</feature>
<reference evidence="5" key="1">
    <citation type="submission" date="2013-09" db="EMBL/GenBank/DDBJ databases">
        <title>The Genome Sequence of Anopheles maculatus species B.</title>
        <authorList>
            <consortium name="The Broad Institute Genomics Platform"/>
            <person name="Neafsey D.E."/>
            <person name="Besansky N."/>
            <person name="Howell P."/>
            <person name="Walton C."/>
            <person name="Young S.K."/>
            <person name="Zeng Q."/>
            <person name="Gargeya S."/>
            <person name="Fitzgerald M."/>
            <person name="Haas B."/>
            <person name="Abouelleil A."/>
            <person name="Allen A.W."/>
            <person name="Alvarado L."/>
            <person name="Arachchi H.M."/>
            <person name="Berlin A.M."/>
            <person name="Chapman S.B."/>
            <person name="Gainer-Dewar J."/>
            <person name="Goldberg J."/>
            <person name="Griggs A."/>
            <person name="Gujja S."/>
            <person name="Hansen M."/>
            <person name="Howarth C."/>
            <person name="Imamovic A."/>
            <person name="Ireland A."/>
            <person name="Larimer J."/>
            <person name="McCowan C."/>
            <person name="Murphy C."/>
            <person name="Pearson M."/>
            <person name="Poon T.W."/>
            <person name="Priest M."/>
            <person name="Roberts A."/>
            <person name="Saif S."/>
            <person name="Shea T."/>
            <person name="Sisk P."/>
            <person name="Sykes S."/>
            <person name="Wortman J."/>
            <person name="Nusbaum C."/>
            <person name="Birren B."/>
        </authorList>
    </citation>
    <scope>NUCLEOTIDE SEQUENCE [LARGE SCALE GENOMIC DNA]</scope>
    <source>
        <strain evidence="5">maculatus3</strain>
    </source>
</reference>
<evidence type="ECO:0000256" key="1">
    <source>
        <dbReference type="PROSITE-ProRule" id="PRU01263"/>
    </source>
</evidence>
<dbReference type="Pfam" id="PF07776">
    <property type="entry name" value="zf-AD"/>
    <property type="match status" value="1"/>
</dbReference>
<sequence length="198" mass="22720">MAVINPVLQQCLLMESKTIVANMDAEVLSARQDSQESKWQCYADNFDHLCRLCLSQERLVAIYYNVQGRNVYYIRNFVKLALDMLKIKINKHDALPNFLCEKCERNLNIISNFKRKCDESMKLLNGIRDGRSGRDECERAKDTPAKTKRRRKAPTKRVKQDCADILKKVPKISLICMVVSLINLLRTPSITASAGNPR</sequence>
<dbReference type="SMART" id="SM00868">
    <property type="entry name" value="zf-AD"/>
    <property type="match status" value="1"/>
</dbReference>
<keyword evidence="1" id="KW-0862">Zinc</keyword>
<organism evidence="4 5">
    <name type="scientific">Anopheles maculatus</name>
    <dbReference type="NCBI Taxonomy" id="74869"/>
    <lineage>
        <taxon>Eukaryota</taxon>
        <taxon>Metazoa</taxon>
        <taxon>Ecdysozoa</taxon>
        <taxon>Arthropoda</taxon>
        <taxon>Hexapoda</taxon>
        <taxon>Insecta</taxon>
        <taxon>Pterygota</taxon>
        <taxon>Neoptera</taxon>
        <taxon>Endopterygota</taxon>
        <taxon>Diptera</taxon>
        <taxon>Nematocera</taxon>
        <taxon>Culicoidea</taxon>
        <taxon>Culicidae</taxon>
        <taxon>Anophelinae</taxon>
        <taxon>Anopheles</taxon>
        <taxon>Anopheles maculatus group</taxon>
    </lineage>
</organism>
<evidence type="ECO:0000256" key="2">
    <source>
        <dbReference type="SAM" id="MobiDB-lite"/>
    </source>
</evidence>
<feature type="region of interest" description="Disordered" evidence="2">
    <location>
        <begin position="133"/>
        <end position="155"/>
    </location>
</feature>
<dbReference type="Gene3D" id="3.40.1800.20">
    <property type="match status" value="1"/>
</dbReference>
<name>A0A182SC82_9DIPT</name>
<dbReference type="PROSITE" id="PS51915">
    <property type="entry name" value="ZAD"/>
    <property type="match status" value="1"/>
</dbReference>
<evidence type="ECO:0000259" key="3">
    <source>
        <dbReference type="PROSITE" id="PS51915"/>
    </source>
</evidence>
<dbReference type="InterPro" id="IPR012934">
    <property type="entry name" value="Znf_AD"/>
</dbReference>
<proteinExistence type="predicted"/>
<accession>A0A182SC82</accession>
<feature type="binding site" evidence="1">
    <location>
        <position position="103"/>
    </location>
    <ligand>
        <name>Zn(2+)</name>
        <dbReference type="ChEBI" id="CHEBI:29105"/>
    </ligand>
</feature>
<dbReference type="GO" id="GO:0008270">
    <property type="term" value="F:zinc ion binding"/>
    <property type="evidence" value="ECO:0007669"/>
    <property type="project" value="UniProtKB-UniRule"/>
</dbReference>
<dbReference type="GO" id="GO:0005634">
    <property type="term" value="C:nucleus"/>
    <property type="evidence" value="ECO:0007669"/>
    <property type="project" value="InterPro"/>
</dbReference>
<evidence type="ECO:0000313" key="5">
    <source>
        <dbReference type="Proteomes" id="UP000075901"/>
    </source>
</evidence>
<dbReference type="AlphaFoldDB" id="A0A182SC82"/>
<feature type="domain" description="ZAD" evidence="3">
    <location>
        <begin position="48"/>
        <end position="127"/>
    </location>
</feature>
<feature type="compositionally biased region" description="Basic residues" evidence="2">
    <location>
        <begin position="146"/>
        <end position="155"/>
    </location>
</feature>
<feature type="binding site" evidence="1">
    <location>
        <position position="53"/>
    </location>
    <ligand>
        <name>Zn(2+)</name>
        <dbReference type="ChEBI" id="CHEBI:29105"/>
    </ligand>
</feature>
<keyword evidence="1" id="KW-0479">Metal-binding</keyword>
<protein>
    <recommendedName>
        <fullName evidence="3">ZAD domain-containing protein</fullName>
    </recommendedName>
</protein>
<feature type="compositionally biased region" description="Basic and acidic residues" evidence="2">
    <location>
        <begin position="133"/>
        <end position="145"/>
    </location>
</feature>
<feature type="binding site" evidence="1">
    <location>
        <position position="50"/>
    </location>
    <ligand>
        <name>Zn(2+)</name>
        <dbReference type="ChEBI" id="CHEBI:29105"/>
    </ligand>
</feature>
<evidence type="ECO:0000313" key="4">
    <source>
        <dbReference type="EnsemblMetazoa" id="AMAM003858-PA"/>
    </source>
</evidence>
<reference evidence="4" key="2">
    <citation type="submission" date="2020-05" db="UniProtKB">
        <authorList>
            <consortium name="EnsemblMetazoa"/>
        </authorList>
    </citation>
    <scope>IDENTIFICATION</scope>
    <source>
        <strain evidence="4">maculatus3</strain>
    </source>
</reference>